<keyword evidence="3" id="KW-0813">Transport</keyword>
<keyword evidence="7" id="KW-0998">Cell outer membrane</keyword>
<sequence length="271" mass="30206">MIKSVYGFRIPTSRTILFLSCYLLFWAERSYAQKPAVSKPVSTTQPVTVPDNSIGLDVSQDLSGQLLPFDDIYDLAVAHSPLIKLENETAVSLNAAYKVAKLQILQNANGFVNYSMGNQAIFSSNSYTSDLLGQIANGYRAGVNVNLSLFDIFGRRQLLRLNRANYQAAMQKKESVAMELKRDLITVYQDMLTAQRVLAVRIQDEQSALTAYRVAEAEMQQGKIEPRALASANNSYAQVKSITESAKGELMKNIYYLEAMVGVPLQRLKRN</sequence>
<protein>
    <recommendedName>
        <fullName evidence="10">TolC family protein</fullName>
    </recommendedName>
</protein>
<dbReference type="GO" id="GO:0015288">
    <property type="term" value="F:porin activity"/>
    <property type="evidence" value="ECO:0007669"/>
    <property type="project" value="TreeGrafter"/>
</dbReference>
<dbReference type="Pfam" id="PF02321">
    <property type="entry name" value="OEP"/>
    <property type="match status" value="1"/>
</dbReference>
<dbReference type="PANTHER" id="PTHR30026:SF20">
    <property type="entry name" value="OUTER MEMBRANE PROTEIN TOLC"/>
    <property type="match status" value="1"/>
</dbReference>
<comment type="caution">
    <text evidence="8">The sequence shown here is derived from an EMBL/GenBank/DDBJ whole genome shotgun (WGS) entry which is preliminary data.</text>
</comment>
<dbReference type="GO" id="GO:1990281">
    <property type="term" value="C:efflux pump complex"/>
    <property type="evidence" value="ECO:0007669"/>
    <property type="project" value="TreeGrafter"/>
</dbReference>
<dbReference type="OrthoDB" id="935706at2"/>
<evidence type="ECO:0000256" key="5">
    <source>
        <dbReference type="ARBA" id="ARBA00022692"/>
    </source>
</evidence>
<evidence type="ECO:0000256" key="4">
    <source>
        <dbReference type="ARBA" id="ARBA00022452"/>
    </source>
</evidence>
<organism evidence="8 9">
    <name type="scientific">Larkinella terrae</name>
    <dbReference type="NCBI Taxonomy" id="2025311"/>
    <lineage>
        <taxon>Bacteria</taxon>
        <taxon>Pseudomonadati</taxon>
        <taxon>Bacteroidota</taxon>
        <taxon>Cytophagia</taxon>
        <taxon>Cytophagales</taxon>
        <taxon>Spirosomataceae</taxon>
        <taxon>Larkinella</taxon>
    </lineage>
</organism>
<gene>
    <name evidence="8" type="ORF">GJJ30_12990</name>
</gene>
<name>A0A7K0EL78_9BACT</name>
<proteinExistence type="inferred from homology"/>
<evidence type="ECO:0000256" key="7">
    <source>
        <dbReference type="ARBA" id="ARBA00023237"/>
    </source>
</evidence>
<dbReference type="Gene3D" id="1.20.1600.10">
    <property type="entry name" value="Outer membrane efflux proteins (OEP)"/>
    <property type="match status" value="1"/>
</dbReference>
<evidence type="ECO:0000313" key="9">
    <source>
        <dbReference type="Proteomes" id="UP000441754"/>
    </source>
</evidence>
<dbReference type="InterPro" id="IPR003423">
    <property type="entry name" value="OMP_efflux"/>
</dbReference>
<keyword evidence="5" id="KW-0812">Transmembrane</keyword>
<keyword evidence="6" id="KW-0472">Membrane</keyword>
<dbReference type="GO" id="GO:0009279">
    <property type="term" value="C:cell outer membrane"/>
    <property type="evidence" value="ECO:0007669"/>
    <property type="project" value="UniProtKB-SubCell"/>
</dbReference>
<evidence type="ECO:0000256" key="3">
    <source>
        <dbReference type="ARBA" id="ARBA00022448"/>
    </source>
</evidence>
<evidence type="ECO:0000313" key="8">
    <source>
        <dbReference type="EMBL" id="MRS62208.1"/>
    </source>
</evidence>
<reference evidence="8 9" key="1">
    <citation type="journal article" date="2018" name="Antonie Van Leeuwenhoek">
        <title>Larkinella terrae sp. nov., isolated from soil on Jeju Island, South Korea.</title>
        <authorList>
            <person name="Ten L.N."/>
            <person name="Jeon J."/>
            <person name="Park S.J."/>
            <person name="Park S."/>
            <person name="Lee S.Y."/>
            <person name="Kim M.K."/>
            <person name="Jung H.Y."/>
        </authorList>
    </citation>
    <scope>NUCLEOTIDE SEQUENCE [LARGE SCALE GENOMIC DNA]</scope>
    <source>
        <strain evidence="8 9">KCTC 52001</strain>
    </source>
</reference>
<evidence type="ECO:0000256" key="6">
    <source>
        <dbReference type="ARBA" id="ARBA00023136"/>
    </source>
</evidence>
<dbReference type="SUPFAM" id="SSF56954">
    <property type="entry name" value="Outer membrane efflux proteins (OEP)"/>
    <property type="match status" value="1"/>
</dbReference>
<evidence type="ECO:0008006" key="10">
    <source>
        <dbReference type="Google" id="ProtNLM"/>
    </source>
</evidence>
<dbReference type="PANTHER" id="PTHR30026">
    <property type="entry name" value="OUTER MEMBRANE PROTEIN TOLC"/>
    <property type="match status" value="1"/>
</dbReference>
<keyword evidence="4" id="KW-1134">Transmembrane beta strand</keyword>
<comment type="similarity">
    <text evidence="2">Belongs to the outer membrane factor (OMF) (TC 1.B.17) family.</text>
</comment>
<dbReference type="InterPro" id="IPR051906">
    <property type="entry name" value="TolC-like"/>
</dbReference>
<dbReference type="AlphaFoldDB" id="A0A7K0EL78"/>
<dbReference type="Proteomes" id="UP000441754">
    <property type="component" value="Unassembled WGS sequence"/>
</dbReference>
<accession>A0A7K0EL78</accession>
<dbReference type="GO" id="GO:0015562">
    <property type="term" value="F:efflux transmembrane transporter activity"/>
    <property type="evidence" value="ECO:0007669"/>
    <property type="project" value="InterPro"/>
</dbReference>
<keyword evidence="9" id="KW-1185">Reference proteome</keyword>
<evidence type="ECO:0000256" key="2">
    <source>
        <dbReference type="ARBA" id="ARBA00007613"/>
    </source>
</evidence>
<evidence type="ECO:0000256" key="1">
    <source>
        <dbReference type="ARBA" id="ARBA00004442"/>
    </source>
</evidence>
<comment type="subcellular location">
    <subcellularLocation>
        <location evidence="1">Cell outer membrane</location>
    </subcellularLocation>
</comment>
<dbReference type="EMBL" id="WJXZ01000007">
    <property type="protein sequence ID" value="MRS62208.1"/>
    <property type="molecule type" value="Genomic_DNA"/>
</dbReference>